<dbReference type="EMBL" id="JAVIZJ010000006">
    <property type="protein sequence ID" value="MDR6210757.1"/>
    <property type="molecule type" value="Genomic_DNA"/>
</dbReference>
<proteinExistence type="predicted"/>
<organism evidence="1 2">
    <name type="scientific">Nocardioides zeae</name>
    <dbReference type="NCBI Taxonomy" id="1457234"/>
    <lineage>
        <taxon>Bacteria</taxon>
        <taxon>Bacillati</taxon>
        <taxon>Actinomycetota</taxon>
        <taxon>Actinomycetes</taxon>
        <taxon>Propionibacteriales</taxon>
        <taxon>Nocardioidaceae</taxon>
        <taxon>Nocardioides</taxon>
    </lineage>
</organism>
<gene>
    <name evidence="1" type="ORF">QE364_002472</name>
</gene>
<evidence type="ECO:0000313" key="2">
    <source>
        <dbReference type="Proteomes" id="UP001261666"/>
    </source>
</evidence>
<dbReference type="Proteomes" id="UP001261666">
    <property type="component" value="Unassembled WGS sequence"/>
</dbReference>
<comment type="caution">
    <text evidence="1">The sequence shown here is derived from an EMBL/GenBank/DDBJ whole genome shotgun (WGS) entry which is preliminary data.</text>
</comment>
<protein>
    <submittedName>
        <fullName evidence="1">Alkylation response protein AidB-like acyl-CoA dehydrogenase</fullName>
    </submittedName>
</protein>
<accession>A0ACC6IJT5</accession>
<name>A0ACC6IJT5_9ACTN</name>
<evidence type="ECO:0000313" key="1">
    <source>
        <dbReference type="EMBL" id="MDR6210757.1"/>
    </source>
</evidence>
<sequence length="398" mass="43095">MTLPDFDTFVADARAWLAGVAPPRTASAWGEGSDSVAVFESWTPAEERAETDRIRAYEQARFDAGWGPLTWPEEYGGRSLPASYAVAFRRVEEEFAVPKRTEMFPVTQQLVAPTVLQWGTPEQKERYLRAMLRTDVIACQLFSETEAGSDLAAVRTRAVRTDDGGWRIDGHKVWTSGATVSDVGIAVCRTDPSAPKHRGLTVFLVPMDAPGVTVRPIRQMTGGASFNEVYLDGVVVGDEQRLGPEGQGWKVALTVLASERLDSGGLGLDNADQAVEMARHRTTPLDALEVDRVADLVTRAYVQRLTGIRVAAAVVAGQDPGAEASVGKLLATDTMARTSEVARLLLGPDLTVDSGRWGEHAWLEHVLGAPGYRIAGGTDEIQHNILAERVLGLPREPA</sequence>
<reference evidence="1" key="1">
    <citation type="submission" date="2023-08" db="EMBL/GenBank/DDBJ databases">
        <title>Functional and genomic diversity of the sorghum phyllosphere microbiome.</title>
        <authorList>
            <person name="Shade A."/>
        </authorList>
    </citation>
    <scope>NUCLEOTIDE SEQUENCE</scope>
    <source>
        <strain evidence="1">SORGH_AS_0885</strain>
    </source>
</reference>
<keyword evidence="2" id="KW-1185">Reference proteome</keyword>